<dbReference type="PRINTS" id="PR01868">
    <property type="entry name" value="ABCEFAMILY"/>
</dbReference>
<comment type="similarity">
    <text evidence="2">Belongs to the ABC transporter superfamily.</text>
</comment>
<dbReference type="InterPro" id="IPR013283">
    <property type="entry name" value="RLI1"/>
</dbReference>
<dbReference type="GeneID" id="29595688"/>
<reference evidence="7 8" key="1">
    <citation type="submission" date="2017-05" db="EMBL/GenBank/DDBJ databases">
        <title>The genome sequence of the facultative intracellular pathogen Brucella melitensis KIV-L.</title>
        <authorList>
            <person name="Pisarenko S."/>
            <person name="Kovalev D."/>
            <person name="Khachaturova A."/>
            <person name="Kulichenko A."/>
        </authorList>
    </citation>
    <scope>NUCLEOTIDE SEQUENCE [LARGE SCALE GENOMIC DNA]</scope>
    <source>
        <strain evidence="7 8">KIV-L</strain>
    </source>
</reference>
<comment type="caution">
    <text evidence="7">The sequence shown here is derived from an EMBL/GenBank/DDBJ whole genome shotgun (WGS) entry which is preliminary data.</text>
</comment>
<dbReference type="GO" id="GO:0016887">
    <property type="term" value="F:ATP hydrolysis activity"/>
    <property type="evidence" value="ECO:0007669"/>
    <property type="project" value="InterPro"/>
</dbReference>
<organism evidence="7 8">
    <name type="scientific">Brucella melitensis</name>
    <dbReference type="NCBI Taxonomy" id="29459"/>
    <lineage>
        <taxon>Bacteria</taxon>
        <taxon>Pseudomonadati</taxon>
        <taxon>Pseudomonadota</taxon>
        <taxon>Alphaproteobacteria</taxon>
        <taxon>Hyphomicrobiales</taxon>
        <taxon>Brucellaceae</taxon>
        <taxon>Brucella/Ochrobactrum group</taxon>
        <taxon>Brucella</taxon>
    </lineage>
</organism>
<dbReference type="PANTHER" id="PTHR42788">
    <property type="entry name" value="TAURINE IMPORT ATP-BINDING PROTEIN-RELATED"/>
    <property type="match status" value="1"/>
</dbReference>
<dbReference type="EMBL" id="NGJQ01000001">
    <property type="protein sequence ID" value="OZV64298.1"/>
    <property type="molecule type" value="Genomic_DNA"/>
</dbReference>
<dbReference type="InterPro" id="IPR027417">
    <property type="entry name" value="P-loop_NTPase"/>
</dbReference>
<keyword evidence="5 7" id="KW-0067">ATP-binding</keyword>
<dbReference type="Gene3D" id="3.40.50.300">
    <property type="entry name" value="P-loop containing nucleotide triphosphate hydrolases"/>
    <property type="match status" value="2"/>
</dbReference>
<dbReference type="InterPro" id="IPR003593">
    <property type="entry name" value="AAA+_ATPase"/>
</dbReference>
<dbReference type="RefSeq" id="WP_004686821.1">
    <property type="nucleotide sequence ID" value="NZ_CAKLDP010000001.1"/>
</dbReference>
<feature type="domain" description="ABC transporter" evidence="6">
    <location>
        <begin position="5"/>
        <end position="205"/>
    </location>
</feature>
<accession>A0AB36PYX7</accession>
<name>A0AB36PYX7_BRUML</name>
<comment type="subcellular location">
    <subcellularLocation>
        <location evidence="1">Cell inner membrane</location>
    </subcellularLocation>
</comment>
<evidence type="ECO:0000259" key="6">
    <source>
        <dbReference type="PROSITE" id="PS50893"/>
    </source>
</evidence>
<evidence type="ECO:0000256" key="1">
    <source>
        <dbReference type="ARBA" id="ARBA00004533"/>
    </source>
</evidence>
<keyword evidence="4" id="KW-0547">Nucleotide-binding</keyword>
<dbReference type="SMART" id="SM00382">
    <property type="entry name" value="AAA"/>
    <property type="match status" value="1"/>
</dbReference>
<evidence type="ECO:0000256" key="2">
    <source>
        <dbReference type="ARBA" id="ARBA00005417"/>
    </source>
</evidence>
<dbReference type="AlphaFoldDB" id="A0AB36PYX7"/>
<dbReference type="CDD" id="cd03293">
    <property type="entry name" value="ABC_NrtD_SsuB_transporters"/>
    <property type="match status" value="1"/>
</dbReference>
<proteinExistence type="inferred from homology"/>
<dbReference type="Pfam" id="PF00005">
    <property type="entry name" value="ABC_tran"/>
    <property type="match status" value="1"/>
</dbReference>
<gene>
    <name evidence="7" type="ORF">BI318_02370</name>
</gene>
<dbReference type="GO" id="GO:0005886">
    <property type="term" value="C:plasma membrane"/>
    <property type="evidence" value="ECO:0007669"/>
    <property type="project" value="UniProtKB-SubCell"/>
</dbReference>
<dbReference type="SUPFAM" id="SSF52540">
    <property type="entry name" value="P-loop containing nucleoside triphosphate hydrolases"/>
    <property type="match status" value="1"/>
</dbReference>
<dbReference type="SMR" id="A0AB36PYX7"/>
<evidence type="ECO:0000313" key="7">
    <source>
        <dbReference type="EMBL" id="OZV64298.1"/>
    </source>
</evidence>
<dbReference type="PROSITE" id="PS50893">
    <property type="entry name" value="ABC_TRANSPORTER_2"/>
    <property type="match status" value="1"/>
</dbReference>
<dbReference type="PANTHER" id="PTHR42788:SF13">
    <property type="entry name" value="ALIPHATIC SULFONATES IMPORT ATP-BINDING PROTEIN SSUB"/>
    <property type="match status" value="1"/>
</dbReference>
<sequence>MKPKISFNNVVMRYGGFLALDRLNLDIADGEFVTVVGPSGCGKSTAMNIADGLLQPSGGGILVGDKPVTGPGPERGVIFQQYALFPWLTVRQNVEFGLTDFADALPKALSGGMKQRCAIARAYAAAPEILLMDEPFGALDALTRVHMQDQLLDAWSRERRTVMFITHDVDEAVYLANRVIVMAARPGRLDQIIPVDLPYPRTEAIRLSPEFAAIRNRVWHAVYHQQPQTDQQSSHGQ</sequence>
<evidence type="ECO:0000256" key="3">
    <source>
        <dbReference type="ARBA" id="ARBA00022448"/>
    </source>
</evidence>
<protein>
    <submittedName>
        <fullName evidence="7">ATP-binding protein</fullName>
    </submittedName>
</protein>
<dbReference type="Proteomes" id="UP000216335">
    <property type="component" value="Unassembled WGS sequence"/>
</dbReference>
<keyword evidence="3" id="KW-0813">Transport</keyword>
<dbReference type="InterPro" id="IPR050166">
    <property type="entry name" value="ABC_transporter_ATP-bind"/>
</dbReference>
<dbReference type="InterPro" id="IPR003439">
    <property type="entry name" value="ABC_transporter-like_ATP-bd"/>
</dbReference>
<evidence type="ECO:0000313" key="8">
    <source>
        <dbReference type="Proteomes" id="UP000216335"/>
    </source>
</evidence>
<evidence type="ECO:0000256" key="5">
    <source>
        <dbReference type="ARBA" id="ARBA00022840"/>
    </source>
</evidence>
<dbReference type="GO" id="GO:0005524">
    <property type="term" value="F:ATP binding"/>
    <property type="evidence" value="ECO:0007669"/>
    <property type="project" value="UniProtKB-KW"/>
</dbReference>
<evidence type="ECO:0000256" key="4">
    <source>
        <dbReference type="ARBA" id="ARBA00022741"/>
    </source>
</evidence>